<dbReference type="AlphaFoldDB" id="A0A813F3G3"/>
<gene>
    <name evidence="3" type="ORF">PGLA1383_LOCUS25973</name>
</gene>
<feature type="compositionally biased region" description="Low complexity" evidence="1">
    <location>
        <begin position="195"/>
        <end position="210"/>
    </location>
</feature>
<accession>A0A813F3G3</accession>
<comment type="caution">
    <text evidence="3">The sequence shown here is derived from an EMBL/GenBank/DDBJ whole genome shotgun (WGS) entry which is preliminary data.</text>
</comment>
<dbReference type="EMBL" id="CAJNNV010022388">
    <property type="protein sequence ID" value="CAE8608075.1"/>
    <property type="molecule type" value="Genomic_DNA"/>
</dbReference>
<evidence type="ECO:0000313" key="3">
    <source>
        <dbReference type="EMBL" id="CAE8608075.1"/>
    </source>
</evidence>
<keyword evidence="2" id="KW-0732">Signal</keyword>
<dbReference type="OrthoDB" id="10574412at2759"/>
<feature type="chain" id="PRO_5032734272" evidence="2">
    <location>
        <begin position="26"/>
        <end position="370"/>
    </location>
</feature>
<evidence type="ECO:0000256" key="2">
    <source>
        <dbReference type="SAM" id="SignalP"/>
    </source>
</evidence>
<organism evidence="3 4">
    <name type="scientific">Polarella glacialis</name>
    <name type="common">Dinoflagellate</name>
    <dbReference type="NCBI Taxonomy" id="89957"/>
    <lineage>
        <taxon>Eukaryota</taxon>
        <taxon>Sar</taxon>
        <taxon>Alveolata</taxon>
        <taxon>Dinophyceae</taxon>
        <taxon>Suessiales</taxon>
        <taxon>Suessiaceae</taxon>
        <taxon>Polarella</taxon>
    </lineage>
</organism>
<evidence type="ECO:0000313" key="4">
    <source>
        <dbReference type="Proteomes" id="UP000654075"/>
    </source>
</evidence>
<proteinExistence type="predicted"/>
<feature type="region of interest" description="Disordered" evidence="1">
    <location>
        <begin position="186"/>
        <end position="210"/>
    </location>
</feature>
<reference evidence="3" key="1">
    <citation type="submission" date="2021-02" db="EMBL/GenBank/DDBJ databases">
        <authorList>
            <person name="Dougan E. K."/>
            <person name="Rhodes N."/>
            <person name="Thang M."/>
            <person name="Chan C."/>
        </authorList>
    </citation>
    <scope>NUCLEOTIDE SEQUENCE</scope>
</reference>
<sequence>MSNVFACRSFSLGVGLLLGLGLANAASSSLVNSSSAEHSPASSEAPPSRPSTLPYCPSNYVECGTCRCVPESTCQWCPAAPNTSDPYQPPPNETHPIPSRPSTVPYCPGGYVDCGTCLCVPSSTCQWCSGGAEPYEPPPKENYPITPTWPSRVPYCPRTFVDCGNCPCVPASTCRWCTGGGRRLDEASSSPVNYSSTEHSPASSEAPPSRPSTLPYCPSNYVECGTCRCVPESTCQWCPAAPNTSDPYQPPPNETHPIPSRPSTVPYCPGGYVDCGTCLCVPSSTCQWCSGGAEPYEPPPKENYPITPTWPSRVPYCPRTFVDCGNCPCVPASTCRWCTGGGRRLDEEGSIETSLSNGHAAGEPGRPLLV</sequence>
<feature type="region of interest" description="Disordered" evidence="1">
    <location>
        <begin position="349"/>
        <end position="370"/>
    </location>
</feature>
<dbReference type="Proteomes" id="UP000654075">
    <property type="component" value="Unassembled WGS sequence"/>
</dbReference>
<feature type="signal peptide" evidence="2">
    <location>
        <begin position="1"/>
        <end position="25"/>
    </location>
</feature>
<name>A0A813F3G3_POLGL</name>
<keyword evidence="4" id="KW-1185">Reference proteome</keyword>
<protein>
    <submittedName>
        <fullName evidence="3">Uncharacterized protein</fullName>
    </submittedName>
</protein>
<evidence type="ECO:0000256" key="1">
    <source>
        <dbReference type="SAM" id="MobiDB-lite"/>
    </source>
</evidence>